<feature type="region of interest" description="Disordered" evidence="1">
    <location>
        <begin position="156"/>
        <end position="175"/>
    </location>
</feature>
<keyword evidence="3" id="KW-1185">Reference proteome</keyword>
<sequence>MPIRDQRPTRVLVLDIKKIGVTSPPELARVTGMSRQNAYNWWNAQRTFLYVTAYARLLIASSGDGPLHAPGDWFRWEEGPDGPELVWQIQAQAELRGMERIQFGYLAQLEQRSRDGVWNGSAQAAYTDTLARIAQALHQRKHPFAIGSLFHWAKPDPPPDQPHWRRTPVAAGVRL</sequence>
<comment type="caution">
    <text evidence="2">The sequence shown here is derived from an EMBL/GenBank/DDBJ whole genome shotgun (WGS) entry which is preliminary data.</text>
</comment>
<gene>
    <name evidence="2" type="ORF">SE17_04075</name>
</gene>
<organism evidence="2 3">
    <name type="scientific">Kouleothrix aurantiaca</name>
    <dbReference type="NCBI Taxonomy" id="186479"/>
    <lineage>
        <taxon>Bacteria</taxon>
        <taxon>Bacillati</taxon>
        <taxon>Chloroflexota</taxon>
        <taxon>Chloroflexia</taxon>
        <taxon>Chloroflexales</taxon>
        <taxon>Roseiflexineae</taxon>
        <taxon>Roseiflexaceae</taxon>
        <taxon>Kouleothrix</taxon>
    </lineage>
</organism>
<name>A0A0P9DLJ3_9CHLR</name>
<evidence type="ECO:0000313" key="2">
    <source>
        <dbReference type="EMBL" id="KPV54387.1"/>
    </source>
</evidence>
<dbReference type="Proteomes" id="UP000050509">
    <property type="component" value="Unassembled WGS sequence"/>
</dbReference>
<evidence type="ECO:0000313" key="3">
    <source>
        <dbReference type="Proteomes" id="UP000050509"/>
    </source>
</evidence>
<dbReference type="AlphaFoldDB" id="A0A0P9DLJ3"/>
<protein>
    <submittedName>
        <fullName evidence="2">Uncharacterized protein</fullName>
    </submittedName>
</protein>
<reference evidence="2 3" key="1">
    <citation type="submission" date="2015-09" db="EMBL/GenBank/DDBJ databases">
        <title>Draft genome sequence of Kouleothrix aurantiaca JCM 19913.</title>
        <authorList>
            <person name="Hemp J."/>
        </authorList>
    </citation>
    <scope>NUCLEOTIDE SEQUENCE [LARGE SCALE GENOMIC DNA]</scope>
    <source>
        <strain evidence="2 3">COM-B</strain>
    </source>
</reference>
<proteinExistence type="predicted"/>
<dbReference type="EMBL" id="LJCR01000065">
    <property type="protein sequence ID" value="KPV54387.1"/>
    <property type="molecule type" value="Genomic_DNA"/>
</dbReference>
<accession>A0A0P9DLJ3</accession>
<evidence type="ECO:0000256" key="1">
    <source>
        <dbReference type="SAM" id="MobiDB-lite"/>
    </source>
</evidence>